<evidence type="ECO:0000313" key="7">
    <source>
        <dbReference type="EMBL" id="SBW04047.1"/>
    </source>
</evidence>
<gene>
    <name evidence="7" type="ORF">KL86CLO1_11857</name>
</gene>
<name>A0A212JXB4_9FIRM</name>
<dbReference type="InterPro" id="IPR016152">
    <property type="entry name" value="PTrfase/Anion_transptr"/>
</dbReference>
<dbReference type="NCBIfam" id="TIGR00848">
    <property type="entry name" value="fruA"/>
    <property type="match status" value="1"/>
</dbReference>
<organism evidence="7">
    <name type="scientific">uncultured Eubacteriales bacterium</name>
    <dbReference type="NCBI Taxonomy" id="172733"/>
    <lineage>
        <taxon>Bacteria</taxon>
        <taxon>Bacillati</taxon>
        <taxon>Bacillota</taxon>
        <taxon>Clostridia</taxon>
        <taxon>Eubacteriales</taxon>
        <taxon>environmental samples</taxon>
    </lineage>
</organism>
<dbReference type="CDD" id="cd00211">
    <property type="entry name" value="PTS_IIA_fru"/>
    <property type="match status" value="1"/>
</dbReference>
<keyword evidence="1" id="KW-0813">Transport</keyword>
<feature type="domain" description="PTS EIIA type-2" evidence="6">
    <location>
        <begin position="3"/>
        <end position="148"/>
    </location>
</feature>
<dbReference type="PANTHER" id="PTHR47738">
    <property type="entry name" value="PTS SYSTEM FRUCTOSE-LIKE EIIA COMPONENT-RELATED"/>
    <property type="match status" value="1"/>
</dbReference>
<evidence type="ECO:0000256" key="5">
    <source>
        <dbReference type="ARBA" id="ARBA00022683"/>
    </source>
</evidence>
<dbReference type="Gene3D" id="3.40.930.10">
    <property type="entry name" value="Mannitol-specific EII, Chain A"/>
    <property type="match status" value="1"/>
</dbReference>
<dbReference type="EMBL" id="FLUN01000001">
    <property type="protein sequence ID" value="SBW04047.1"/>
    <property type="molecule type" value="Genomic_DNA"/>
</dbReference>
<accession>A0A212JXB4</accession>
<dbReference type="GO" id="GO:0016020">
    <property type="term" value="C:membrane"/>
    <property type="evidence" value="ECO:0007669"/>
    <property type="project" value="InterPro"/>
</dbReference>
<dbReference type="Pfam" id="PF00359">
    <property type="entry name" value="PTS_EIIA_2"/>
    <property type="match status" value="1"/>
</dbReference>
<sequence>MRKLIEKELVLLDMALSTRDDVLTAVSDKAYALNFIKDKAAFIDGVLEREGLIPTSIGFKVAIPHVKSKVVNSPFVSFVRTTEAFRWDDRNDEDVDFIFLIAIPEVAESNLHLRFLSAISRKLVDEEFRNSLRNAKTSTEAYDILQAINKAIIGA</sequence>
<dbReference type="InterPro" id="IPR002178">
    <property type="entry name" value="PTS_EIIA_type-2_dom"/>
</dbReference>
<evidence type="ECO:0000256" key="1">
    <source>
        <dbReference type="ARBA" id="ARBA00022448"/>
    </source>
</evidence>
<keyword evidence="4" id="KW-0808">Transferase</keyword>
<evidence type="ECO:0000259" key="6">
    <source>
        <dbReference type="PROSITE" id="PS51094"/>
    </source>
</evidence>
<evidence type="ECO:0000256" key="2">
    <source>
        <dbReference type="ARBA" id="ARBA00022553"/>
    </source>
</evidence>
<dbReference type="PROSITE" id="PS51094">
    <property type="entry name" value="PTS_EIIA_TYPE_2"/>
    <property type="match status" value="1"/>
</dbReference>
<proteinExistence type="predicted"/>
<reference evidence="7" key="1">
    <citation type="submission" date="2016-04" db="EMBL/GenBank/DDBJ databases">
        <authorList>
            <person name="Evans L.H."/>
            <person name="Alamgir A."/>
            <person name="Owens N."/>
            <person name="Weber N.D."/>
            <person name="Virtaneva K."/>
            <person name="Barbian K."/>
            <person name="Babar A."/>
            <person name="Rosenke K."/>
        </authorList>
    </citation>
    <scope>NUCLEOTIDE SEQUENCE</scope>
    <source>
        <strain evidence="7">86</strain>
    </source>
</reference>
<dbReference type="GO" id="GO:0009401">
    <property type="term" value="P:phosphoenolpyruvate-dependent sugar phosphotransferase system"/>
    <property type="evidence" value="ECO:0007669"/>
    <property type="project" value="UniProtKB-KW"/>
</dbReference>
<dbReference type="SUPFAM" id="SSF55804">
    <property type="entry name" value="Phoshotransferase/anion transport protein"/>
    <property type="match status" value="1"/>
</dbReference>
<keyword evidence="3" id="KW-0762">Sugar transport</keyword>
<dbReference type="InterPro" id="IPR051541">
    <property type="entry name" value="PTS_SugarTrans_NitroReg"/>
</dbReference>
<keyword evidence="2" id="KW-0597">Phosphoprotein</keyword>
<dbReference type="InterPro" id="IPR004715">
    <property type="entry name" value="PTS_IIA_fruc"/>
</dbReference>
<evidence type="ECO:0000256" key="4">
    <source>
        <dbReference type="ARBA" id="ARBA00022679"/>
    </source>
</evidence>
<protein>
    <submittedName>
        <fullName evidence="7">Phosphoenolpyruvate-dependent sugar PTS family porter, EIIA 2</fullName>
    </submittedName>
</protein>
<keyword evidence="7" id="KW-0670">Pyruvate</keyword>
<dbReference type="GO" id="GO:0008982">
    <property type="term" value="F:protein-N(PI)-phosphohistidine-sugar phosphotransferase activity"/>
    <property type="evidence" value="ECO:0007669"/>
    <property type="project" value="InterPro"/>
</dbReference>
<keyword evidence="5" id="KW-0598">Phosphotransferase system</keyword>
<evidence type="ECO:0000256" key="3">
    <source>
        <dbReference type="ARBA" id="ARBA00022597"/>
    </source>
</evidence>
<dbReference type="AlphaFoldDB" id="A0A212JXB4"/>